<dbReference type="InterPro" id="IPR015943">
    <property type="entry name" value="WD40/YVTN_repeat-like_dom_sf"/>
</dbReference>
<dbReference type="PANTHER" id="PTHR10644">
    <property type="entry name" value="DNA REPAIR/RNA PROCESSING CPSF FAMILY"/>
    <property type="match status" value="1"/>
</dbReference>
<sequence>MSLQTYVLENDEWVARTITADELMRDNSTPHRKTGRQSFSKPPTCGLLTRTVVESPVIRWVLPVQLRSAQHNDVALIGDNCVQICELGRDRQLHDVVRKKDFGSRIRNAVVMGSPQYSRKTSESNEDSTHVKVEDGDSETAAMGNTLPGHRDVNSKLPPQILVLVLERGDLVFLFLQQGPANSWVFFTSTHKIPAQRLICPGFHMAIDPSSNFLVVACSETLFIMFQLHSMEDLQTQYALKQPFQPIKNRAARSVRGIIHKIEFLHPTHGNEIQVIMMVILVQPEISRLAIYEWDSRLDIPETFMDEQFGYRLDNDYRMPLLVVPLKVRNAFLVITERITATCSNILSGSPVFVQFELVNREDTSLHHGTREPLWIAWTRPIRHPPFYDSKDVIYLAREDGFINFLECGDEFEIETSVSMGSVDCNIDTAFASLFHPWGDILVTGGDSGPGAVQARQSPQRIGSIPNWSPIVDFAMTTSARGAIEENNEDPNSFSLASNGNIVLSQQEKIFACSGRGMSGAITEFRYGIQARIGLDLTYSSNIRQCWAISDFSGLAEDGFFLILALPNESAVLHLTRDLAEASEKDHEAIPYDLSSTTLAVCEADGGVIQITTNYITIATPTGCSQSLISDVIRDHSTFVAYATVKSNVIALAVYSGSKFSIVLLGIIGLEVSLRKVFDVEGEITCIAAEHFDNSLVVLAGLQQGGDQILAIYPTEVDRQASVAPILLKLRSAHPVPNLNATSAIGNNTFGALTSIVSLGEHSGKLVIVTGTRNGDVLTIRLDKSQPETHEVYRDRLGVSPSHVYSGNIVGESDSVLVCTDAELAIMSRYVPEGEGGHFEEINSVWPTDGDRPSMPSPPTNSVASLFEQLPEYGKSTMVMIAGPRIMVTELQPRPKLVPRYFSVHGTPVKVLYSKRLEALVTVVSKDGLPSLHFLDPVTGYDLSRPLEREKLNEGYNYYGADYITGLGNPDTRAMSLTTWSYRAGNIHGDWIVLAMRRRDNEGLLLIISADIEDVPARPDSPRRIRFWTKFDRKIRDGPIWSVATDEHGVFLCVGSCVQYHIIEQNKFKVVRQHELPSPASWMQVVNGRLHALTTKHSLVILDYQSESLGDSSQMVRLHTDDTCRIGLHSIEVRTPLSPITILSDPMCGVHGLWAPTENERPLSLVFQAELQGSVRRFAQGYTRAPWNSFKKRARYGCLQSSPPGSDIIGLTIDGSLQHFTLLGEDAWRLLRFIQNLAMVSPAICPHTSLDIAADDPDLEPRADPKLNMQVDGDILQRCLEKRALEELVSQPQHIRRFRELLEPLDEDRFLTLSRQEPDSNTACYELGYSILKYYLSPIL</sequence>
<gene>
    <name evidence="4" type="ORF">Daesc_000165</name>
</gene>
<dbReference type="InterPro" id="IPR018846">
    <property type="entry name" value="Beta-prop_RSE1/DDB1/CPSF1_1st"/>
</dbReference>
<evidence type="ECO:0000256" key="1">
    <source>
        <dbReference type="SAM" id="MobiDB-lite"/>
    </source>
</evidence>
<dbReference type="Pfam" id="PF23726">
    <property type="entry name" value="Beta-prop_RSE1_2nd"/>
    <property type="match status" value="1"/>
</dbReference>
<evidence type="ECO:0000313" key="5">
    <source>
        <dbReference type="Proteomes" id="UP001369815"/>
    </source>
</evidence>
<feature type="compositionally biased region" description="Basic and acidic residues" evidence="1">
    <location>
        <begin position="120"/>
        <end position="135"/>
    </location>
</feature>
<organism evidence="4 5">
    <name type="scientific">Daldinia eschscholtzii</name>
    <dbReference type="NCBI Taxonomy" id="292717"/>
    <lineage>
        <taxon>Eukaryota</taxon>
        <taxon>Fungi</taxon>
        <taxon>Dikarya</taxon>
        <taxon>Ascomycota</taxon>
        <taxon>Pezizomycotina</taxon>
        <taxon>Sordariomycetes</taxon>
        <taxon>Xylariomycetidae</taxon>
        <taxon>Xylariales</taxon>
        <taxon>Hypoxylaceae</taxon>
        <taxon>Daldinia</taxon>
    </lineage>
</organism>
<dbReference type="EMBL" id="JBANMG010000001">
    <property type="protein sequence ID" value="KAK6957381.1"/>
    <property type="molecule type" value="Genomic_DNA"/>
</dbReference>
<feature type="domain" description="RSE1/DDB1/CPSF1 second beta-propeller" evidence="3">
    <location>
        <begin position="556"/>
        <end position="828"/>
    </location>
</feature>
<proteinExistence type="predicted"/>
<dbReference type="Pfam" id="PF10433">
    <property type="entry name" value="Beta-prop_RSE1_1st"/>
    <property type="match status" value="1"/>
</dbReference>
<evidence type="ECO:0000313" key="4">
    <source>
        <dbReference type="EMBL" id="KAK6957381.1"/>
    </source>
</evidence>
<evidence type="ECO:0000259" key="3">
    <source>
        <dbReference type="Pfam" id="PF23726"/>
    </source>
</evidence>
<feature type="domain" description="RSE1/DDB1/CPSF1 first beta-propeller" evidence="2">
    <location>
        <begin position="57"/>
        <end position="453"/>
    </location>
</feature>
<dbReference type="Proteomes" id="UP001369815">
    <property type="component" value="Unassembled WGS sequence"/>
</dbReference>
<accession>A0AAX6MYV5</accession>
<protein>
    <recommendedName>
        <fullName evidence="6">Cleavage/polyadenylation specificity factor A subunit N-terminal domain-containing protein</fullName>
    </recommendedName>
</protein>
<reference evidence="4 5" key="1">
    <citation type="journal article" date="2024" name="Front Chem Biol">
        <title>Unveiling the potential of Daldinia eschscholtzii MFLUCC 19-0629 through bioactivity and bioinformatics studies for enhanced sustainable agriculture production.</title>
        <authorList>
            <person name="Brooks S."/>
            <person name="Weaver J.A."/>
            <person name="Klomchit A."/>
            <person name="Alharthi S.A."/>
            <person name="Onlamun T."/>
            <person name="Nurani R."/>
            <person name="Vong T.K."/>
            <person name="Alberti F."/>
            <person name="Greco C."/>
        </authorList>
    </citation>
    <scope>NUCLEOTIDE SEQUENCE [LARGE SCALE GENOMIC DNA]</scope>
    <source>
        <strain evidence="4">MFLUCC 19-0629</strain>
    </source>
</reference>
<dbReference type="Gene3D" id="2.130.10.10">
    <property type="entry name" value="YVTN repeat-like/Quinoprotein amine dehydrogenase"/>
    <property type="match status" value="1"/>
</dbReference>
<comment type="caution">
    <text evidence="4">The sequence shown here is derived from an EMBL/GenBank/DDBJ whole genome shotgun (WGS) entry which is preliminary data.</text>
</comment>
<evidence type="ECO:0000259" key="2">
    <source>
        <dbReference type="Pfam" id="PF10433"/>
    </source>
</evidence>
<evidence type="ECO:0008006" key="6">
    <source>
        <dbReference type="Google" id="ProtNLM"/>
    </source>
</evidence>
<dbReference type="InterPro" id="IPR058543">
    <property type="entry name" value="Beta-prop_RSE1/DDB1/CPSF1_2nd"/>
</dbReference>
<dbReference type="InterPro" id="IPR050358">
    <property type="entry name" value="RSE1/DDB1/CFT1"/>
</dbReference>
<name>A0AAX6MYV5_9PEZI</name>
<keyword evidence="5" id="KW-1185">Reference proteome</keyword>
<feature type="region of interest" description="Disordered" evidence="1">
    <location>
        <begin position="115"/>
        <end position="136"/>
    </location>
</feature>